<keyword evidence="3" id="KW-1185">Reference proteome</keyword>
<name>A0A067D2Z6_SAPPC</name>
<dbReference type="RefSeq" id="XP_012196150.1">
    <property type="nucleotide sequence ID" value="XM_012340760.1"/>
</dbReference>
<feature type="coiled-coil region" evidence="1">
    <location>
        <begin position="201"/>
        <end position="252"/>
    </location>
</feature>
<dbReference type="VEuPathDB" id="FungiDB:SPRG_02209"/>
<dbReference type="KEGG" id="spar:SPRG_02209"/>
<dbReference type="GeneID" id="24124772"/>
<evidence type="ECO:0000256" key="1">
    <source>
        <dbReference type="SAM" id="Coils"/>
    </source>
</evidence>
<evidence type="ECO:0000313" key="2">
    <source>
        <dbReference type="EMBL" id="KDO33402.1"/>
    </source>
</evidence>
<protein>
    <submittedName>
        <fullName evidence="2">Uncharacterized protein</fullName>
    </submittedName>
</protein>
<gene>
    <name evidence="2" type="ORF">SPRG_02209</name>
</gene>
<proteinExistence type="predicted"/>
<reference evidence="2 3" key="1">
    <citation type="journal article" date="2013" name="PLoS Genet.">
        <title>Distinctive expansion of potential virulence genes in the genome of the oomycete fish pathogen Saprolegnia parasitica.</title>
        <authorList>
            <person name="Jiang R.H."/>
            <person name="de Bruijn I."/>
            <person name="Haas B.J."/>
            <person name="Belmonte R."/>
            <person name="Lobach L."/>
            <person name="Christie J."/>
            <person name="van den Ackerveken G."/>
            <person name="Bottin A."/>
            <person name="Bulone V."/>
            <person name="Diaz-Moreno S.M."/>
            <person name="Dumas B."/>
            <person name="Fan L."/>
            <person name="Gaulin E."/>
            <person name="Govers F."/>
            <person name="Grenville-Briggs L.J."/>
            <person name="Horner N.R."/>
            <person name="Levin J.Z."/>
            <person name="Mammella M."/>
            <person name="Meijer H.J."/>
            <person name="Morris P."/>
            <person name="Nusbaum C."/>
            <person name="Oome S."/>
            <person name="Phillips A.J."/>
            <person name="van Rooyen D."/>
            <person name="Rzeszutek E."/>
            <person name="Saraiva M."/>
            <person name="Secombes C.J."/>
            <person name="Seidl M.F."/>
            <person name="Snel B."/>
            <person name="Stassen J.H."/>
            <person name="Sykes S."/>
            <person name="Tripathy S."/>
            <person name="van den Berg H."/>
            <person name="Vega-Arreguin J.C."/>
            <person name="Wawra S."/>
            <person name="Young S.K."/>
            <person name="Zeng Q."/>
            <person name="Dieguez-Uribeondo J."/>
            <person name="Russ C."/>
            <person name="Tyler B.M."/>
            <person name="van West P."/>
        </authorList>
    </citation>
    <scope>NUCLEOTIDE SEQUENCE [LARGE SCALE GENOMIC DNA]</scope>
    <source>
        <strain evidence="2 3">CBS 223.65</strain>
    </source>
</reference>
<dbReference type="AlphaFoldDB" id="A0A067D2Z6"/>
<evidence type="ECO:0000313" key="3">
    <source>
        <dbReference type="Proteomes" id="UP000030745"/>
    </source>
</evidence>
<dbReference type="EMBL" id="KK583193">
    <property type="protein sequence ID" value="KDO33402.1"/>
    <property type="molecule type" value="Genomic_DNA"/>
</dbReference>
<dbReference type="OrthoDB" id="1883964at2759"/>
<organism evidence="2 3">
    <name type="scientific">Saprolegnia parasitica (strain CBS 223.65)</name>
    <dbReference type="NCBI Taxonomy" id="695850"/>
    <lineage>
        <taxon>Eukaryota</taxon>
        <taxon>Sar</taxon>
        <taxon>Stramenopiles</taxon>
        <taxon>Oomycota</taxon>
        <taxon>Saprolegniomycetes</taxon>
        <taxon>Saprolegniales</taxon>
        <taxon>Saprolegniaceae</taxon>
        <taxon>Saprolegnia</taxon>
    </lineage>
</organism>
<dbReference type="Proteomes" id="UP000030745">
    <property type="component" value="Unassembled WGS sequence"/>
</dbReference>
<sequence>MFSTFATQTGKRPRFDAESMKASYGYGAMNRSTFLIYVLMTIARIEKAMNSLPSAATTVAAQAALSSALHGVKGPLTAAPEDELGRAISADGGLVVVATVASPDRYSADKVADLSGSAEFLHTYVVSDVSIKVTDVTSSASVTVLDGSLWCVLLRHVDKQNVSAAELREAFNAVARDCDNFVVKDNFSHKTHPMGAAGSAHNALKRKYDDVVKERDAAVQERDALIQAMKDMKAALAASQHMEAEAKNAAERFKTDNDMQR</sequence>
<keyword evidence="1" id="KW-0175">Coiled coil</keyword>
<accession>A0A067D2Z6</accession>